<comment type="caution">
    <text evidence="1">The sequence shown here is derived from an EMBL/GenBank/DDBJ whole genome shotgun (WGS) entry which is preliminary data.</text>
</comment>
<accession>A0A2P8FIM1</accession>
<dbReference type="EMBL" id="PYAS01000021">
    <property type="protein sequence ID" value="PSL21544.1"/>
    <property type="molecule type" value="Genomic_DNA"/>
</dbReference>
<dbReference type="AlphaFoldDB" id="A0A2P8FIM1"/>
<proteinExistence type="predicted"/>
<name>A0A2P8FIM1_9BACT</name>
<dbReference type="Proteomes" id="UP000241964">
    <property type="component" value="Unassembled WGS sequence"/>
</dbReference>
<keyword evidence="2" id="KW-1185">Reference proteome</keyword>
<reference evidence="1 2" key="1">
    <citation type="submission" date="2018-03" db="EMBL/GenBank/DDBJ databases">
        <title>Genomic Encyclopedia of Archaeal and Bacterial Type Strains, Phase II (KMG-II): from individual species to whole genera.</title>
        <authorList>
            <person name="Goeker M."/>
        </authorList>
    </citation>
    <scope>NUCLEOTIDE SEQUENCE [LARGE SCALE GENOMIC DNA]</scope>
    <source>
        <strain evidence="1 2">DSM 29057</strain>
    </source>
</reference>
<gene>
    <name evidence="1" type="ORF">CLV60_12140</name>
</gene>
<organism evidence="1 2">
    <name type="scientific">Dyadobacter jiangsuensis</name>
    <dbReference type="NCBI Taxonomy" id="1591085"/>
    <lineage>
        <taxon>Bacteria</taxon>
        <taxon>Pseudomonadati</taxon>
        <taxon>Bacteroidota</taxon>
        <taxon>Cytophagia</taxon>
        <taxon>Cytophagales</taxon>
        <taxon>Spirosomataceae</taxon>
        <taxon>Dyadobacter</taxon>
    </lineage>
</organism>
<evidence type="ECO:0000313" key="1">
    <source>
        <dbReference type="EMBL" id="PSL21544.1"/>
    </source>
</evidence>
<protein>
    <submittedName>
        <fullName evidence="1">Uncharacterized protein</fullName>
    </submittedName>
</protein>
<evidence type="ECO:0000313" key="2">
    <source>
        <dbReference type="Proteomes" id="UP000241964"/>
    </source>
</evidence>
<sequence>MNFLREDFNDQQGQFYNVKHLSYSPFIVILTKV</sequence>